<evidence type="ECO:0000313" key="4">
    <source>
        <dbReference type="Proteomes" id="UP001595697"/>
    </source>
</evidence>
<keyword evidence="1" id="KW-0812">Transmembrane</keyword>
<reference evidence="4" key="1">
    <citation type="journal article" date="2019" name="Int. J. Syst. Evol. Microbiol.">
        <title>The Global Catalogue of Microorganisms (GCM) 10K type strain sequencing project: providing services to taxonomists for standard genome sequencing and annotation.</title>
        <authorList>
            <consortium name="The Broad Institute Genomics Platform"/>
            <consortium name="The Broad Institute Genome Sequencing Center for Infectious Disease"/>
            <person name="Wu L."/>
            <person name="Ma J."/>
        </authorList>
    </citation>
    <scope>NUCLEOTIDE SEQUENCE [LARGE SCALE GENOMIC DNA]</scope>
    <source>
        <strain evidence="4">TBRC 5781</strain>
    </source>
</reference>
<feature type="transmembrane region" description="Helical" evidence="1">
    <location>
        <begin position="38"/>
        <end position="58"/>
    </location>
</feature>
<dbReference type="PANTHER" id="PTHR42709">
    <property type="entry name" value="ALKALINE PHOSPHATASE LIKE PROTEIN"/>
    <property type="match status" value="1"/>
</dbReference>
<proteinExistence type="predicted"/>
<feature type="transmembrane region" description="Helical" evidence="1">
    <location>
        <begin position="91"/>
        <end position="112"/>
    </location>
</feature>
<dbReference type="InterPro" id="IPR051311">
    <property type="entry name" value="DedA_domain"/>
</dbReference>
<keyword evidence="1" id="KW-1133">Transmembrane helix</keyword>
<feature type="domain" description="VTT" evidence="2">
    <location>
        <begin position="22"/>
        <end position="137"/>
    </location>
</feature>
<sequence>MMAYLGLMATAFVAATLLPAQSEALLAYLVVQAEHPVGLLIVFATIGNVAGSVVNWALGRGIERFRTRRWFPVSEAGLDRASRWYRKFGRWSLLTSWVPIIGDPITVVAGILREPLASFVILVTIAKFARYCVIAALASNAF</sequence>
<dbReference type="Pfam" id="PF09335">
    <property type="entry name" value="VTT_dom"/>
    <property type="match status" value="1"/>
</dbReference>
<evidence type="ECO:0000259" key="2">
    <source>
        <dbReference type="Pfam" id="PF09335"/>
    </source>
</evidence>
<comment type="caution">
    <text evidence="3">The sequence shown here is derived from an EMBL/GenBank/DDBJ whole genome shotgun (WGS) entry which is preliminary data.</text>
</comment>
<keyword evidence="4" id="KW-1185">Reference proteome</keyword>
<gene>
    <name evidence="3" type="ORF">ACFOVS_16920</name>
</gene>
<evidence type="ECO:0000313" key="3">
    <source>
        <dbReference type="EMBL" id="MFC3969783.1"/>
    </source>
</evidence>
<feature type="transmembrane region" description="Helical" evidence="1">
    <location>
        <begin position="118"/>
        <end position="138"/>
    </location>
</feature>
<keyword evidence="1" id="KW-0472">Membrane</keyword>
<evidence type="ECO:0000256" key="1">
    <source>
        <dbReference type="SAM" id="Phobius"/>
    </source>
</evidence>
<dbReference type="EMBL" id="JBHSBD010000078">
    <property type="protein sequence ID" value="MFC3969783.1"/>
    <property type="molecule type" value="Genomic_DNA"/>
</dbReference>
<name>A0ABV8ED12_9HYPH</name>
<protein>
    <submittedName>
        <fullName evidence="3">YqaA family protein</fullName>
    </submittedName>
</protein>
<dbReference type="RefSeq" id="WP_247262375.1">
    <property type="nucleotide sequence ID" value="NZ_JALJQZ010000046.1"/>
</dbReference>
<organism evidence="3 4">
    <name type="scientific">Rhizobium lemnae</name>
    <dbReference type="NCBI Taxonomy" id="1214924"/>
    <lineage>
        <taxon>Bacteria</taxon>
        <taxon>Pseudomonadati</taxon>
        <taxon>Pseudomonadota</taxon>
        <taxon>Alphaproteobacteria</taxon>
        <taxon>Hyphomicrobiales</taxon>
        <taxon>Rhizobiaceae</taxon>
        <taxon>Rhizobium/Agrobacterium group</taxon>
        <taxon>Rhizobium</taxon>
    </lineage>
</organism>
<dbReference type="PANTHER" id="PTHR42709:SF4">
    <property type="entry name" value="INNER MEMBRANE PROTEIN YQAA"/>
    <property type="match status" value="1"/>
</dbReference>
<accession>A0ABV8ED12</accession>
<dbReference type="Proteomes" id="UP001595697">
    <property type="component" value="Unassembled WGS sequence"/>
</dbReference>
<dbReference type="InterPro" id="IPR032816">
    <property type="entry name" value="VTT_dom"/>
</dbReference>